<comment type="caution">
    <text evidence="2">The sequence shown here is derived from an EMBL/GenBank/DDBJ whole genome shotgun (WGS) entry which is preliminary data.</text>
</comment>
<keyword evidence="1" id="KW-0472">Membrane</keyword>
<feature type="transmembrane region" description="Helical" evidence="1">
    <location>
        <begin position="6"/>
        <end position="23"/>
    </location>
</feature>
<feature type="transmembrane region" description="Helical" evidence="1">
    <location>
        <begin position="377"/>
        <end position="397"/>
    </location>
</feature>
<sequence length="399" mass="41991">MLNAFIVLVTVGAAALLLYPKLAQARLWRAAITPLASIIGSGFLVLGPILDTSYGKYAPLVMLALCLMAYCFGAAIRFNIARRSDDTTTRNGTENSLETVASWALAFAYVISVAYYLNLLGAFAVSMTPFDSAIDAKLVTSAVFVLILIIGWTKGFHALERVEQVSVGVKLAIIAGLLFGLAWYFVETAVAGDLVVMPAQVGGIHALMIFAGLLVTVQGFETSRYLGADYSASERIRSMKLAQWLSTAIYLLYIILLTYAIPPDERHLSETAIIDLMAVVAPILPLLLIAAAISAQFSAAVADTGGSGGLIAELTGGRVSTRKGYAVLVAIGLALTWAASVFEIISYASRAFALYYAIQSAIAAIGAWQNSGGRPKAVGFAALAVLGIAIAIFGVSAEG</sequence>
<dbReference type="RefSeq" id="WP_231032590.1">
    <property type="nucleotide sequence ID" value="NZ_JAJNGX010000001.1"/>
</dbReference>
<proteinExistence type="predicted"/>
<feature type="transmembrane region" description="Helical" evidence="1">
    <location>
        <begin position="198"/>
        <end position="220"/>
    </location>
</feature>
<feature type="transmembrane region" description="Helical" evidence="1">
    <location>
        <begin position="30"/>
        <end position="50"/>
    </location>
</feature>
<protein>
    <submittedName>
        <fullName evidence="2">Uncharacterized protein</fullName>
    </submittedName>
</protein>
<feature type="transmembrane region" description="Helical" evidence="1">
    <location>
        <begin position="325"/>
        <end position="347"/>
    </location>
</feature>
<dbReference type="Proteomes" id="UP000809337">
    <property type="component" value="Unassembled WGS sequence"/>
</dbReference>
<gene>
    <name evidence="2" type="ORF">JQX14_00660</name>
</gene>
<dbReference type="AlphaFoldDB" id="A0A9Q2NX82"/>
<keyword evidence="1" id="KW-0812">Transmembrane</keyword>
<name>A0A9Q2NX82_9RHOB</name>
<feature type="transmembrane region" description="Helical" evidence="1">
    <location>
        <begin position="353"/>
        <end position="370"/>
    </location>
</feature>
<evidence type="ECO:0000313" key="3">
    <source>
        <dbReference type="Proteomes" id="UP000809337"/>
    </source>
</evidence>
<organism evidence="2 3">
    <name type="scientific">Pseudosulfitobacter pseudonitzschiae</name>
    <dbReference type="NCBI Taxonomy" id="1402135"/>
    <lineage>
        <taxon>Bacteria</taxon>
        <taxon>Pseudomonadati</taxon>
        <taxon>Pseudomonadota</taxon>
        <taxon>Alphaproteobacteria</taxon>
        <taxon>Rhodobacterales</taxon>
        <taxon>Roseobacteraceae</taxon>
        <taxon>Pseudosulfitobacter</taxon>
    </lineage>
</organism>
<evidence type="ECO:0000256" key="1">
    <source>
        <dbReference type="SAM" id="Phobius"/>
    </source>
</evidence>
<dbReference type="EMBL" id="JAFBWN010000001">
    <property type="protein sequence ID" value="MBM2353029.1"/>
    <property type="molecule type" value="Genomic_DNA"/>
</dbReference>
<feature type="transmembrane region" description="Helical" evidence="1">
    <location>
        <begin position="100"/>
        <end position="118"/>
    </location>
</feature>
<feature type="transmembrane region" description="Helical" evidence="1">
    <location>
        <begin position="138"/>
        <end position="155"/>
    </location>
</feature>
<dbReference type="Gene3D" id="1.20.1740.10">
    <property type="entry name" value="Amino acid/polyamine transporter I"/>
    <property type="match status" value="1"/>
</dbReference>
<feature type="transmembrane region" description="Helical" evidence="1">
    <location>
        <begin position="167"/>
        <end position="186"/>
    </location>
</feature>
<feature type="transmembrane region" description="Helical" evidence="1">
    <location>
        <begin position="273"/>
        <end position="293"/>
    </location>
</feature>
<evidence type="ECO:0000313" key="2">
    <source>
        <dbReference type="EMBL" id="MBM2353029.1"/>
    </source>
</evidence>
<keyword evidence="1" id="KW-1133">Transmembrane helix</keyword>
<feature type="transmembrane region" description="Helical" evidence="1">
    <location>
        <begin position="56"/>
        <end position="80"/>
    </location>
</feature>
<accession>A0A9Q2NX82</accession>
<reference evidence="2" key="1">
    <citation type="submission" date="2021-01" db="EMBL/GenBank/DDBJ databases">
        <title>Diatom-associated Roseobacters Show Island Model of Population Structure.</title>
        <authorList>
            <person name="Qu L."/>
            <person name="Feng X."/>
            <person name="Chen Y."/>
            <person name="Li L."/>
            <person name="Wang X."/>
            <person name="Hu Z."/>
            <person name="Wang H."/>
            <person name="Luo H."/>
        </authorList>
    </citation>
    <scope>NUCLEOTIDE SEQUENCE</scope>
    <source>
        <strain evidence="2">SM26-45</strain>
    </source>
</reference>
<feature type="transmembrane region" description="Helical" evidence="1">
    <location>
        <begin position="241"/>
        <end position="261"/>
    </location>
</feature>